<sequence length="89" mass="10068">MQAVPFFLFGYFLPGVFTSLIPPEVLVLRLSDNGFLWCLAGSLSGYPRVENVFGGFFACGFWMSMCDVVFREVFALVLFGVTTEYMERI</sequence>
<organism evidence="2 3">
    <name type="scientific">Methanocorpusculum petauri</name>
    <dbReference type="NCBI Taxonomy" id="3002863"/>
    <lineage>
        <taxon>Archaea</taxon>
        <taxon>Methanobacteriati</taxon>
        <taxon>Methanobacteriota</taxon>
        <taxon>Stenosarchaea group</taxon>
        <taxon>Methanomicrobia</taxon>
        <taxon>Methanomicrobiales</taxon>
        <taxon>Methanocorpusculaceae</taxon>
        <taxon>Methanocorpusculum</taxon>
    </lineage>
</organism>
<keyword evidence="1" id="KW-0812">Transmembrane</keyword>
<gene>
    <name evidence="2" type="ORF">O0S10_09790</name>
</gene>
<proteinExistence type="predicted"/>
<accession>A0ABT4IJS2</accession>
<evidence type="ECO:0000256" key="1">
    <source>
        <dbReference type="SAM" id="Phobius"/>
    </source>
</evidence>
<feature type="transmembrane region" description="Helical" evidence="1">
    <location>
        <begin position="52"/>
        <end position="81"/>
    </location>
</feature>
<evidence type="ECO:0000313" key="3">
    <source>
        <dbReference type="Proteomes" id="UP001141422"/>
    </source>
</evidence>
<keyword evidence="3" id="KW-1185">Reference proteome</keyword>
<keyword evidence="1" id="KW-1133">Transmembrane helix</keyword>
<name>A0ABT4IJS2_9EURY</name>
<dbReference type="EMBL" id="JAPTGB010000026">
    <property type="protein sequence ID" value="MCZ0861507.1"/>
    <property type="molecule type" value="Genomic_DNA"/>
</dbReference>
<comment type="caution">
    <text evidence="2">The sequence shown here is derived from an EMBL/GenBank/DDBJ whole genome shotgun (WGS) entry which is preliminary data.</text>
</comment>
<reference evidence="2" key="1">
    <citation type="submission" date="2022-12" db="EMBL/GenBank/DDBJ databases">
        <title>Isolation and characterisation of novel Methanocorpusculum spp. from native Australian herbivores indicates the genus is ancestrally host-associated.</title>
        <authorList>
            <person name="Volmer J.G."/>
            <person name="Soo R.M."/>
            <person name="Evans P.N."/>
            <person name="Hoedt E.C."/>
            <person name="Astorga Alsina A.L."/>
            <person name="Woodcroft B.J."/>
            <person name="Tyson G.W."/>
            <person name="Hugenholtz P."/>
            <person name="Morrison M."/>
        </authorList>
    </citation>
    <scope>NUCLEOTIDE SEQUENCE</scope>
    <source>
        <strain evidence="2">MG</strain>
    </source>
</reference>
<protein>
    <submittedName>
        <fullName evidence="2">Uncharacterized protein</fullName>
    </submittedName>
</protein>
<evidence type="ECO:0000313" key="2">
    <source>
        <dbReference type="EMBL" id="MCZ0861507.1"/>
    </source>
</evidence>
<dbReference type="Proteomes" id="UP001141422">
    <property type="component" value="Unassembled WGS sequence"/>
</dbReference>
<keyword evidence="1" id="KW-0472">Membrane</keyword>
<dbReference type="RefSeq" id="WP_268925698.1">
    <property type="nucleotide sequence ID" value="NZ_JAPTGB010000026.1"/>
</dbReference>